<dbReference type="AlphaFoldDB" id="A0A0E0HYJ7"/>
<dbReference type="InterPro" id="IPR004332">
    <property type="entry name" value="Transposase_MuDR"/>
</dbReference>
<organism evidence="3">
    <name type="scientific">Oryza nivara</name>
    <name type="common">Indian wild rice</name>
    <name type="synonym">Oryza sativa f. spontanea</name>
    <dbReference type="NCBI Taxonomy" id="4536"/>
    <lineage>
        <taxon>Eukaryota</taxon>
        <taxon>Viridiplantae</taxon>
        <taxon>Streptophyta</taxon>
        <taxon>Embryophyta</taxon>
        <taxon>Tracheophyta</taxon>
        <taxon>Spermatophyta</taxon>
        <taxon>Magnoliopsida</taxon>
        <taxon>Liliopsida</taxon>
        <taxon>Poales</taxon>
        <taxon>Poaceae</taxon>
        <taxon>BOP clade</taxon>
        <taxon>Oryzoideae</taxon>
        <taxon>Oryzeae</taxon>
        <taxon>Oryzinae</taxon>
        <taxon>Oryza</taxon>
    </lineage>
</organism>
<protein>
    <recommendedName>
        <fullName evidence="2">Transposase MuDR plant domain-containing protein</fullName>
    </recommendedName>
</protein>
<dbReference type="EnsemblPlants" id="ONIVA07G07040.1">
    <property type="protein sequence ID" value="ONIVA07G07040.1"/>
    <property type="gene ID" value="ONIVA07G07040"/>
</dbReference>
<dbReference type="Pfam" id="PF03108">
    <property type="entry name" value="DBD_Tnp_Mut"/>
    <property type="match status" value="1"/>
</dbReference>
<reference evidence="3" key="2">
    <citation type="submission" date="2018-04" db="EMBL/GenBank/DDBJ databases">
        <title>OnivRS2 (Oryza nivara Reference Sequence Version 2).</title>
        <authorList>
            <person name="Zhang J."/>
            <person name="Kudrna D."/>
            <person name="Lee S."/>
            <person name="Talag J."/>
            <person name="Rajasekar S."/>
            <person name="Welchert J."/>
            <person name="Hsing Y.-I."/>
            <person name="Wing R.A."/>
        </authorList>
    </citation>
    <scope>NUCLEOTIDE SEQUENCE [LARGE SCALE GENOMIC DNA]</scope>
    <source>
        <strain evidence="3">SL10</strain>
    </source>
</reference>
<evidence type="ECO:0000313" key="3">
    <source>
        <dbReference type="EnsemblPlants" id="ONIVA07G07040.1"/>
    </source>
</evidence>
<feature type="compositionally biased region" description="Basic and acidic residues" evidence="1">
    <location>
        <begin position="167"/>
        <end position="186"/>
    </location>
</feature>
<accession>A0A0E0HYJ7</accession>
<name>A0A0E0HYJ7_ORYNI</name>
<proteinExistence type="predicted"/>
<dbReference type="OMA" id="WKMIFEK"/>
<evidence type="ECO:0000259" key="2">
    <source>
        <dbReference type="Pfam" id="PF03108"/>
    </source>
</evidence>
<keyword evidence="4" id="KW-1185">Reference proteome</keyword>
<reference evidence="3" key="1">
    <citation type="submission" date="2015-04" db="UniProtKB">
        <authorList>
            <consortium name="EnsemblPlants"/>
        </authorList>
    </citation>
    <scope>IDENTIFICATION</scope>
    <source>
        <strain evidence="3">SL10</strain>
    </source>
</reference>
<evidence type="ECO:0000313" key="4">
    <source>
        <dbReference type="Proteomes" id="UP000006591"/>
    </source>
</evidence>
<feature type="region of interest" description="Disordered" evidence="1">
    <location>
        <begin position="160"/>
        <end position="191"/>
    </location>
</feature>
<evidence type="ECO:0000256" key="1">
    <source>
        <dbReference type="SAM" id="MobiDB-lite"/>
    </source>
</evidence>
<dbReference type="HOGENOM" id="CLU_064185_0_0_1"/>
<sequence>MTIIVLANVDGSIQNGITGPEYTIPPKITFPTSNRSTFEDVKNEIFRGLGYTEDDYIISIQARFDIGAPGPHYFQLIPIYEERGWKMIFEKTQTRASWHIMELYVDCKPAQVVLSQITESSRQTERNDTNVYLQHRTIHPAQVASQEDDYVGEETDLAEDRIEQDDDREHDADGSTDHSTDDEHPEPQPVVHSINSFPFMHATGKNPIKAFSDIYVLKETIADESFFGHKKQFDSPLARGKTFDSKEHLKIAIGEFHIEKNAEVKYSTSSKSKIVAECTDNSCTWRLYATPTGIDCFLFHRCIISLNIQLIGNYQELPALWTQHCRSDVPLFVIICFIASCAQIL</sequence>
<dbReference type="Proteomes" id="UP000006591">
    <property type="component" value="Chromosome 7"/>
</dbReference>
<feature type="domain" description="Transposase MuDR plant" evidence="2">
    <location>
        <begin position="237"/>
        <end position="289"/>
    </location>
</feature>
<dbReference type="Gramene" id="ONIVA07G07040.1">
    <property type="protein sequence ID" value="ONIVA07G07040.1"/>
    <property type="gene ID" value="ONIVA07G07040"/>
</dbReference>